<dbReference type="AlphaFoldDB" id="A0A392RNT2"/>
<comment type="caution">
    <text evidence="1">The sequence shown here is derived from an EMBL/GenBank/DDBJ whole genome shotgun (WGS) entry which is preliminary data.</text>
</comment>
<dbReference type="EMBL" id="LXQA010244535">
    <property type="protein sequence ID" value="MCI37430.1"/>
    <property type="molecule type" value="Genomic_DNA"/>
</dbReference>
<dbReference type="InterPro" id="IPR033031">
    <property type="entry name" value="Scc2/Nipped-B"/>
</dbReference>
<dbReference type="PANTHER" id="PTHR21704:SF18">
    <property type="entry name" value="NIPPED-B-LIKE PROTEIN"/>
    <property type="match status" value="1"/>
</dbReference>
<accession>A0A392RNT2</accession>
<dbReference type="Proteomes" id="UP000265520">
    <property type="component" value="Unassembled WGS sequence"/>
</dbReference>
<reference evidence="1 2" key="1">
    <citation type="journal article" date="2018" name="Front. Plant Sci.">
        <title>Red Clover (Trifolium pratense) and Zigzag Clover (T. medium) - A Picture of Genomic Similarities and Differences.</title>
        <authorList>
            <person name="Dluhosova J."/>
            <person name="Istvanek J."/>
            <person name="Nedelnik J."/>
            <person name="Repkova J."/>
        </authorList>
    </citation>
    <scope>NUCLEOTIDE SEQUENCE [LARGE SCALE GENOMIC DNA]</scope>
    <source>
        <strain evidence="2">cv. 10/8</strain>
        <tissue evidence="1">Leaf</tissue>
    </source>
</reference>
<proteinExistence type="predicted"/>
<keyword evidence="2" id="KW-1185">Reference proteome</keyword>
<evidence type="ECO:0000313" key="2">
    <source>
        <dbReference type="Proteomes" id="UP000265520"/>
    </source>
</evidence>
<organism evidence="1 2">
    <name type="scientific">Trifolium medium</name>
    <dbReference type="NCBI Taxonomy" id="97028"/>
    <lineage>
        <taxon>Eukaryota</taxon>
        <taxon>Viridiplantae</taxon>
        <taxon>Streptophyta</taxon>
        <taxon>Embryophyta</taxon>
        <taxon>Tracheophyta</taxon>
        <taxon>Spermatophyta</taxon>
        <taxon>Magnoliopsida</taxon>
        <taxon>eudicotyledons</taxon>
        <taxon>Gunneridae</taxon>
        <taxon>Pentapetalae</taxon>
        <taxon>rosids</taxon>
        <taxon>fabids</taxon>
        <taxon>Fabales</taxon>
        <taxon>Fabaceae</taxon>
        <taxon>Papilionoideae</taxon>
        <taxon>50 kb inversion clade</taxon>
        <taxon>NPAAA clade</taxon>
        <taxon>Hologalegina</taxon>
        <taxon>IRL clade</taxon>
        <taxon>Trifolieae</taxon>
        <taxon>Trifolium</taxon>
    </lineage>
</organism>
<feature type="non-terminal residue" evidence="1">
    <location>
        <position position="72"/>
    </location>
</feature>
<dbReference type="GO" id="GO:0090694">
    <property type="term" value="C:Scc2-Scc4 cohesin loading complex"/>
    <property type="evidence" value="ECO:0007669"/>
    <property type="project" value="TreeGrafter"/>
</dbReference>
<sequence>MFEYLLDAESKMETDKVDGNVPGHLVGAGQSVPVAAGAGDTNICGGIIQLYWDNILGRCLDLNEQVRQSALK</sequence>
<dbReference type="GO" id="GO:1990414">
    <property type="term" value="P:replication-born double-strand break repair via sister chromatid exchange"/>
    <property type="evidence" value="ECO:0007669"/>
    <property type="project" value="TreeGrafter"/>
</dbReference>
<dbReference type="GO" id="GO:0140588">
    <property type="term" value="P:chromatin looping"/>
    <property type="evidence" value="ECO:0007669"/>
    <property type="project" value="InterPro"/>
</dbReference>
<dbReference type="GO" id="GO:0003682">
    <property type="term" value="F:chromatin binding"/>
    <property type="evidence" value="ECO:0007669"/>
    <property type="project" value="TreeGrafter"/>
</dbReference>
<dbReference type="GO" id="GO:0061775">
    <property type="term" value="F:cohesin loader activity"/>
    <property type="evidence" value="ECO:0007669"/>
    <property type="project" value="InterPro"/>
</dbReference>
<dbReference type="GO" id="GO:0010468">
    <property type="term" value="P:regulation of gene expression"/>
    <property type="evidence" value="ECO:0007669"/>
    <property type="project" value="InterPro"/>
</dbReference>
<name>A0A392RNT2_9FABA</name>
<dbReference type="GO" id="GO:0034087">
    <property type="term" value="P:establishment of mitotic sister chromatid cohesion"/>
    <property type="evidence" value="ECO:0007669"/>
    <property type="project" value="TreeGrafter"/>
</dbReference>
<evidence type="ECO:0000313" key="1">
    <source>
        <dbReference type="EMBL" id="MCI37430.1"/>
    </source>
</evidence>
<dbReference type="PANTHER" id="PTHR21704">
    <property type="entry name" value="NIPPED-B-LIKE PROTEIN DELANGIN SCC2-RELATED"/>
    <property type="match status" value="1"/>
</dbReference>
<protein>
    <submittedName>
        <fullName evidence="1">Nipped-B-like protein-like</fullName>
    </submittedName>
</protein>
<dbReference type="GO" id="GO:0071169">
    <property type="term" value="P:establishment of protein localization to chromatin"/>
    <property type="evidence" value="ECO:0007669"/>
    <property type="project" value="TreeGrafter"/>
</dbReference>